<evidence type="ECO:0000313" key="7">
    <source>
        <dbReference type="Proteomes" id="UP000009328"/>
    </source>
</evidence>
<dbReference type="HOGENOM" id="CLU_063260_0_0_1"/>
<reference evidence="6 7" key="1">
    <citation type="journal article" date="2012" name="Eukaryot. Cell">
        <title>Draft genome sequence of Wickerhamomyces ciferrii NRRL Y-1031 F-60-10.</title>
        <authorList>
            <person name="Schneider J."/>
            <person name="Andrea H."/>
            <person name="Blom J."/>
            <person name="Jaenicke S."/>
            <person name="Ruckert C."/>
            <person name="Schorsch C."/>
            <person name="Szczepanowski R."/>
            <person name="Farwick M."/>
            <person name="Goesmann A."/>
            <person name="Puhler A."/>
            <person name="Schaffer S."/>
            <person name="Tauch A."/>
            <person name="Kohler T."/>
            <person name="Brinkrolf K."/>
        </authorList>
    </citation>
    <scope>NUCLEOTIDE SEQUENCE [LARGE SCALE GENOMIC DNA]</scope>
    <source>
        <strain evidence="7">ATCC 14091 / BCRC 22168 / CBS 111 / JCM 3599 / NBRC 0793 / NRRL Y-1031 F-60-10</strain>
    </source>
</reference>
<dbReference type="InParanoid" id="K0KAA4"/>
<proteinExistence type="inferred from homology"/>
<dbReference type="GO" id="GO:0000338">
    <property type="term" value="P:protein deneddylation"/>
    <property type="evidence" value="ECO:0007669"/>
    <property type="project" value="TreeGrafter"/>
</dbReference>
<keyword evidence="4" id="KW-0788">Thiol protease</keyword>
<dbReference type="EC" id="3.4.22.-" evidence="6"/>
<evidence type="ECO:0000256" key="1">
    <source>
        <dbReference type="ARBA" id="ARBA00005234"/>
    </source>
</evidence>
<organism evidence="6 7">
    <name type="scientific">Wickerhamomyces ciferrii (strain ATCC 14091 / BCRC 22168 / CBS 111 / JCM 3599 / NBRC 0793 / NRRL Y-1031 F-60-10)</name>
    <name type="common">Yeast</name>
    <name type="synonym">Pichia ciferrii</name>
    <dbReference type="NCBI Taxonomy" id="1206466"/>
    <lineage>
        <taxon>Eukaryota</taxon>
        <taxon>Fungi</taxon>
        <taxon>Dikarya</taxon>
        <taxon>Ascomycota</taxon>
        <taxon>Saccharomycotina</taxon>
        <taxon>Saccharomycetes</taxon>
        <taxon>Phaffomycetales</taxon>
        <taxon>Wickerhamomycetaceae</taxon>
        <taxon>Wickerhamomyces</taxon>
    </lineage>
</organism>
<dbReference type="STRING" id="1206466.K0KAA4"/>
<dbReference type="eggNOG" id="KOG3246">
    <property type="taxonomic scope" value="Eukaryota"/>
</dbReference>
<name>K0KAA4_WICCF</name>
<accession>K0KAA4</accession>
<evidence type="ECO:0000256" key="4">
    <source>
        <dbReference type="ARBA" id="ARBA00022807"/>
    </source>
</evidence>
<keyword evidence="7" id="KW-1185">Reference proteome</keyword>
<dbReference type="InterPro" id="IPR044613">
    <property type="entry name" value="Nep1/2-like"/>
</dbReference>
<dbReference type="SUPFAM" id="SSF54001">
    <property type="entry name" value="Cysteine proteinases"/>
    <property type="match status" value="1"/>
</dbReference>
<dbReference type="GO" id="GO:0006508">
    <property type="term" value="P:proteolysis"/>
    <property type="evidence" value="ECO:0007669"/>
    <property type="project" value="UniProtKB-KW"/>
</dbReference>
<evidence type="ECO:0000259" key="5">
    <source>
        <dbReference type="PROSITE" id="PS50600"/>
    </source>
</evidence>
<keyword evidence="3 6" id="KW-0378">Hydrolase</keyword>
<dbReference type="AlphaFoldDB" id="K0KAA4"/>
<comment type="caution">
    <text evidence="6">The sequence shown here is derived from an EMBL/GenBank/DDBJ whole genome shotgun (WGS) entry which is preliminary data.</text>
</comment>
<gene>
    <name evidence="6" type="ORF">BN7_1414</name>
</gene>
<dbReference type="PANTHER" id="PTHR46468">
    <property type="entry name" value="SENTRIN-SPECIFIC PROTEASE 8"/>
    <property type="match status" value="1"/>
</dbReference>
<protein>
    <submittedName>
        <fullName evidence="6">Sentrin-specific protease 2</fullName>
        <ecNumber evidence="6">3.4.22.-</ecNumber>
    </submittedName>
</protein>
<evidence type="ECO:0000256" key="2">
    <source>
        <dbReference type="ARBA" id="ARBA00022670"/>
    </source>
</evidence>
<comment type="similarity">
    <text evidence="1">Belongs to the peptidase C48 family.</text>
</comment>
<dbReference type="GO" id="GO:0019784">
    <property type="term" value="F:deNEDDylase activity"/>
    <property type="evidence" value="ECO:0007669"/>
    <property type="project" value="InterPro"/>
</dbReference>
<dbReference type="Gene3D" id="3.40.395.10">
    <property type="entry name" value="Adenoviral Proteinase, Chain A"/>
    <property type="match status" value="1"/>
</dbReference>
<dbReference type="InterPro" id="IPR003653">
    <property type="entry name" value="Peptidase_C48_C"/>
</dbReference>
<keyword evidence="2 6" id="KW-0645">Protease</keyword>
<dbReference type="Proteomes" id="UP000009328">
    <property type="component" value="Unassembled WGS sequence"/>
</dbReference>
<dbReference type="PANTHER" id="PTHR46468:SF1">
    <property type="entry name" value="SENTRIN-SPECIFIC PROTEASE 8"/>
    <property type="match status" value="1"/>
</dbReference>
<evidence type="ECO:0000256" key="3">
    <source>
        <dbReference type="ARBA" id="ARBA00022801"/>
    </source>
</evidence>
<dbReference type="EMBL" id="CAIF01000029">
    <property type="protein sequence ID" value="CCH41875.1"/>
    <property type="molecule type" value="Genomic_DNA"/>
</dbReference>
<feature type="domain" description="Ubiquitin-like protease family profile" evidence="5">
    <location>
        <begin position="175"/>
        <end position="340"/>
    </location>
</feature>
<sequence length="389" mass="45068">MLRVVYNQYKGYCIPKGNTGIQSEHSQETIYTNGFNFFNWEDDELQQYSKITNYNEDEEEQENGDMYTNESKNHLNHEMSDLLKPSVLKNEITDKINDKINDKKQLNGKKIKKQYGKKKKKQKGNSDLDDFNIPSDVNKVAQLNKLHKELILNLKSQLASTKINDDEKILQFFDVSIYKEELDNLKDDEWLNDNNISFLYEYLERYQLNSFNKLIKDSIILLRPSMVYLLANTSAPLELKGVLPPLENSKFIFLPVNDNDDVETASAGSHWSLIVISLLDQTAFIYDTMERANETEAIQVIKKLMEYLGYQLKIKIIENTPQQINGSDCGIMICQITGFLLSRLLNLKYLETNYIDLSLDKVDISAIDGRIFLMGTLLNLVKHKQNLDQ</sequence>
<dbReference type="InterPro" id="IPR038765">
    <property type="entry name" value="Papain-like_cys_pep_sf"/>
</dbReference>
<evidence type="ECO:0000313" key="6">
    <source>
        <dbReference type="EMBL" id="CCH41875.1"/>
    </source>
</evidence>
<dbReference type="PROSITE" id="PS50600">
    <property type="entry name" value="ULP_PROTEASE"/>
    <property type="match status" value="1"/>
</dbReference>
<dbReference type="GO" id="GO:0008234">
    <property type="term" value="F:cysteine-type peptidase activity"/>
    <property type="evidence" value="ECO:0007669"/>
    <property type="project" value="UniProtKB-KW"/>
</dbReference>
<dbReference type="Pfam" id="PF02902">
    <property type="entry name" value="Peptidase_C48"/>
    <property type="match status" value="1"/>
</dbReference>